<evidence type="ECO:0000313" key="2">
    <source>
        <dbReference type="EMBL" id="CAD7633548.1"/>
    </source>
</evidence>
<feature type="region of interest" description="Disordered" evidence="1">
    <location>
        <begin position="56"/>
        <end position="145"/>
    </location>
</feature>
<feature type="compositionally biased region" description="Polar residues" evidence="1">
    <location>
        <begin position="85"/>
        <end position="103"/>
    </location>
</feature>
<dbReference type="EMBL" id="CAJPIZ010012925">
    <property type="protein sequence ID" value="CAG2113978.1"/>
    <property type="molecule type" value="Genomic_DNA"/>
</dbReference>
<name>A0A7R9L1R6_9ACAR</name>
<feature type="compositionally biased region" description="Polar residues" evidence="1">
    <location>
        <begin position="56"/>
        <end position="68"/>
    </location>
</feature>
<sequence length="261" mass="27232">MLSSVIYSTQIMDNLPQHPPIDPRKQELLEARFTGNQRIIFGQSVPVIQSNSNSLTNHLSVSSASPQMMSIHGNNSGGSQSSSGHTPNHNCDSNLSTASAGSHNSDKEMVDNNTPEKSRMHSSPSRYGGTKSPTATHSFYMYPPSPGGPAGLGTLGSPTTGGPLAVSELSSMMAPPVPAQRPPVGNSTKNSQQSCQPSLSSNMYSQPYVPPVSVGLTGGQSPSTTMQSPGLTIGAGVPQVTTPPMCSRAVQTDLTVKSLRD</sequence>
<feature type="compositionally biased region" description="Basic and acidic residues" evidence="1">
    <location>
        <begin position="104"/>
        <end position="119"/>
    </location>
</feature>
<gene>
    <name evidence="2" type="ORF">OSB1V03_LOCUS13945</name>
</gene>
<proteinExistence type="predicted"/>
<keyword evidence="3" id="KW-1185">Reference proteome</keyword>
<organism evidence="2">
    <name type="scientific">Medioppia subpectinata</name>
    <dbReference type="NCBI Taxonomy" id="1979941"/>
    <lineage>
        <taxon>Eukaryota</taxon>
        <taxon>Metazoa</taxon>
        <taxon>Ecdysozoa</taxon>
        <taxon>Arthropoda</taxon>
        <taxon>Chelicerata</taxon>
        <taxon>Arachnida</taxon>
        <taxon>Acari</taxon>
        <taxon>Acariformes</taxon>
        <taxon>Sarcoptiformes</taxon>
        <taxon>Oribatida</taxon>
        <taxon>Brachypylina</taxon>
        <taxon>Oppioidea</taxon>
        <taxon>Oppiidae</taxon>
        <taxon>Medioppia</taxon>
    </lineage>
</organism>
<feature type="compositionally biased region" description="Polar residues" evidence="1">
    <location>
        <begin position="120"/>
        <end position="137"/>
    </location>
</feature>
<feature type="compositionally biased region" description="Low complexity" evidence="1">
    <location>
        <begin position="73"/>
        <end position="84"/>
    </location>
</feature>
<evidence type="ECO:0000256" key="1">
    <source>
        <dbReference type="SAM" id="MobiDB-lite"/>
    </source>
</evidence>
<feature type="non-terminal residue" evidence="2">
    <location>
        <position position="261"/>
    </location>
</feature>
<evidence type="ECO:0000313" key="3">
    <source>
        <dbReference type="Proteomes" id="UP000759131"/>
    </source>
</evidence>
<reference evidence="2" key="1">
    <citation type="submission" date="2020-11" db="EMBL/GenBank/DDBJ databases">
        <authorList>
            <person name="Tran Van P."/>
        </authorList>
    </citation>
    <scope>NUCLEOTIDE SEQUENCE</scope>
</reference>
<feature type="region of interest" description="Disordered" evidence="1">
    <location>
        <begin position="178"/>
        <end position="244"/>
    </location>
</feature>
<feature type="compositionally biased region" description="Polar residues" evidence="1">
    <location>
        <begin position="219"/>
        <end position="230"/>
    </location>
</feature>
<dbReference type="AlphaFoldDB" id="A0A7R9L1R6"/>
<feature type="compositionally biased region" description="Polar residues" evidence="1">
    <location>
        <begin position="185"/>
        <end position="205"/>
    </location>
</feature>
<accession>A0A7R9L1R6</accession>
<protein>
    <submittedName>
        <fullName evidence="2">Uncharacterized protein</fullName>
    </submittedName>
</protein>
<dbReference type="EMBL" id="OC867500">
    <property type="protein sequence ID" value="CAD7633548.1"/>
    <property type="molecule type" value="Genomic_DNA"/>
</dbReference>
<dbReference type="Proteomes" id="UP000759131">
    <property type="component" value="Unassembled WGS sequence"/>
</dbReference>